<dbReference type="GO" id="GO:0044539">
    <property type="term" value="P:long-chain fatty acid import into cell"/>
    <property type="evidence" value="ECO:0007669"/>
    <property type="project" value="TreeGrafter"/>
</dbReference>
<dbReference type="InterPro" id="IPR025110">
    <property type="entry name" value="AMP-bd_C"/>
</dbReference>
<evidence type="ECO:0000259" key="6">
    <source>
        <dbReference type="Pfam" id="PF13193"/>
    </source>
</evidence>
<reference evidence="7" key="1">
    <citation type="journal article" date="2020" name="Stud. Mycol.">
        <title>101 Dothideomycetes genomes: a test case for predicting lifestyles and emergence of pathogens.</title>
        <authorList>
            <person name="Haridas S."/>
            <person name="Albert R."/>
            <person name="Binder M."/>
            <person name="Bloem J."/>
            <person name="Labutti K."/>
            <person name="Salamov A."/>
            <person name="Andreopoulos B."/>
            <person name="Baker S."/>
            <person name="Barry K."/>
            <person name="Bills G."/>
            <person name="Bluhm B."/>
            <person name="Cannon C."/>
            <person name="Castanera R."/>
            <person name="Culley D."/>
            <person name="Daum C."/>
            <person name="Ezra D."/>
            <person name="Gonzalez J."/>
            <person name="Henrissat B."/>
            <person name="Kuo A."/>
            <person name="Liang C."/>
            <person name="Lipzen A."/>
            <person name="Lutzoni F."/>
            <person name="Magnuson J."/>
            <person name="Mondo S."/>
            <person name="Nolan M."/>
            <person name="Ohm R."/>
            <person name="Pangilinan J."/>
            <person name="Park H.-J."/>
            <person name="Ramirez L."/>
            <person name="Alfaro M."/>
            <person name="Sun H."/>
            <person name="Tritt A."/>
            <person name="Yoshinaga Y."/>
            <person name="Zwiers L.-H."/>
            <person name="Turgeon B."/>
            <person name="Goodwin S."/>
            <person name="Spatafora J."/>
            <person name="Crous P."/>
            <person name="Grigoriev I."/>
        </authorList>
    </citation>
    <scope>NUCLEOTIDE SEQUENCE</scope>
    <source>
        <strain evidence="7">CBS 690.94</strain>
    </source>
</reference>
<evidence type="ECO:0000313" key="7">
    <source>
        <dbReference type="EMBL" id="KAF2447431.1"/>
    </source>
</evidence>
<dbReference type="PANTHER" id="PTHR43107:SF15">
    <property type="entry name" value="FATTY ACID TRANSPORT PROTEIN 3, ISOFORM A"/>
    <property type="match status" value="1"/>
</dbReference>
<dbReference type="GO" id="GO:0009898">
    <property type="term" value="C:cytoplasmic side of plasma membrane"/>
    <property type="evidence" value="ECO:0007669"/>
    <property type="project" value="TreeGrafter"/>
</dbReference>
<dbReference type="InterPro" id="IPR020845">
    <property type="entry name" value="AMP-binding_CS"/>
</dbReference>
<dbReference type="InterPro" id="IPR045851">
    <property type="entry name" value="AMP-bd_C_sf"/>
</dbReference>
<evidence type="ECO:0000256" key="3">
    <source>
        <dbReference type="ARBA" id="ARBA00022741"/>
    </source>
</evidence>
<dbReference type="OrthoDB" id="10253869at2759"/>
<dbReference type="SUPFAM" id="SSF56801">
    <property type="entry name" value="Acetyl-CoA synthetase-like"/>
    <property type="match status" value="1"/>
</dbReference>
<dbReference type="GO" id="GO:0004467">
    <property type="term" value="F:long-chain fatty acid-CoA ligase activity"/>
    <property type="evidence" value="ECO:0007669"/>
    <property type="project" value="TreeGrafter"/>
</dbReference>
<gene>
    <name evidence="7" type="ORF">P171DRAFT_407569</name>
</gene>
<dbReference type="GO" id="GO:0005811">
    <property type="term" value="C:lipid droplet"/>
    <property type="evidence" value="ECO:0007669"/>
    <property type="project" value="TreeGrafter"/>
</dbReference>
<keyword evidence="3" id="KW-0547">Nucleotide-binding</keyword>
<sequence length="520" mass="57503">MVTSKLPARLLFLQCTVKVANWLIKDLDLQRGEIVALDGGNSPEHVMLWLALDAVGCVISFINNNLTGDGLLHCIKLCNSRYLLADADVRPNIDPIHSALSTSTINIKYYSPSFLSTLADTTPIPASRHAHITPDAPRTLIYTSGTTGHPKGVVTPTAKELLVGRTVARYLRLTPTDRFYTCMPLYHAAAHSLCATPAIHAGATVVLGRKFSHARFWPEVAGSRATLIQYVGELCRYLLNGPENAFERSHCVKMAWGNGMRPDVWEPFRERFGIPIVNELYAATDGLGAMVKMDVDTEDIMRDGEGFAVVCGTDEPGQVLHRLDPDAPLHPGYYNNDAATETRRIRDVFQKGDMWFKSGDMMRQDGSGRVYFVDRLGDTFRWKSENVSTNEVADAMGRHPQVAESNVYGVSIPGYDGRAATASIVLADGVSLSNFDSKGLAEHARAMLPGYAIPLFLRITPALEYTGTLKIQKGRLKREGVDPDLVTGDDHLYWLPQGSECYVPYEQEDWESIKTKKARL</sequence>
<feature type="domain" description="AMP-dependent synthetase/ligase" evidence="5">
    <location>
        <begin position="17"/>
        <end position="294"/>
    </location>
</feature>
<dbReference type="Gene3D" id="3.40.50.12780">
    <property type="entry name" value="N-terminal domain of ligase-like"/>
    <property type="match status" value="1"/>
</dbReference>
<comment type="similarity">
    <text evidence="1">Belongs to the ATP-dependent AMP-binding enzyme family.</text>
</comment>
<dbReference type="InterPro" id="IPR042099">
    <property type="entry name" value="ANL_N_sf"/>
</dbReference>
<evidence type="ECO:0000256" key="2">
    <source>
        <dbReference type="ARBA" id="ARBA00022598"/>
    </source>
</evidence>
<feature type="domain" description="AMP-binding enzyme C-terminal" evidence="6">
    <location>
        <begin position="391"/>
        <end position="468"/>
    </location>
</feature>
<evidence type="ECO:0000259" key="5">
    <source>
        <dbReference type="Pfam" id="PF00501"/>
    </source>
</evidence>
<dbReference type="InterPro" id="IPR000873">
    <property type="entry name" value="AMP-dep_synth/lig_dom"/>
</dbReference>
<dbReference type="Proteomes" id="UP000799764">
    <property type="component" value="Unassembled WGS sequence"/>
</dbReference>
<proteinExistence type="inferred from homology"/>
<dbReference type="GO" id="GO:0005324">
    <property type="term" value="F:long-chain fatty acid transmembrane transporter activity"/>
    <property type="evidence" value="ECO:0007669"/>
    <property type="project" value="TreeGrafter"/>
</dbReference>
<dbReference type="PROSITE" id="PS00455">
    <property type="entry name" value="AMP_BINDING"/>
    <property type="match status" value="1"/>
</dbReference>
<name>A0A9P4PR88_9PLEO</name>
<dbReference type="Pfam" id="PF13193">
    <property type="entry name" value="AMP-binding_C"/>
    <property type="match status" value="1"/>
</dbReference>
<accession>A0A9P4PR88</accession>
<protein>
    <submittedName>
        <fullName evidence="7">Acetyl-CoA synthetase-like protein</fullName>
    </submittedName>
</protein>
<evidence type="ECO:0000256" key="1">
    <source>
        <dbReference type="ARBA" id="ARBA00006432"/>
    </source>
</evidence>
<dbReference type="Pfam" id="PF00501">
    <property type="entry name" value="AMP-binding"/>
    <property type="match status" value="1"/>
</dbReference>
<dbReference type="PANTHER" id="PTHR43107">
    <property type="entry name" value="LONG-CHAIN FATTY ACID TRANSPORT PROTEIN"/>
    <property type="match status" value="1"/>
</dbReference>
<keyword evidence="4" id="KW-0067">ATP-binding</keyword>
<dbReference type="AlphaFoldDB" id="A0A9P4PR88"/>
<dbReference type="FunFam" id="3.30.300.30:FF:000020">
    <property type="entry name" value="Long-chain fatty acid transporter"/>
    <property type="match status" value="1"/>
</dbReference>
<keyword evidence="2" id="KW-0436">Ligase</keyword>
<evidence type="ECO:0000256" key="4">
    <source>
        <dbReference type="ARBA" id="ARBA00022840"/>
    </source>
</evidence>
<evidence type="ECO:0000313" key="8">
    <source>
        <dbReference type="Proteomes" id="UP000799764"/>
    </source>
</evidence>
<comment type="caution">
    <text evidence="7">The sequence shown here is derived from an EMBL/GenBank/DDBJ whole genome shotgun (WGS) entry which is preliminary data.</text>
</comment>
<dbReference type="Gene3D" id="3.30.300.30">
    <property type="match status" value="1"/>
</dbReference>
<keyword evidence="8" id="KW-1185">Reference proteome</keyword>
<dbReference type="EMBL" id="MU001496">
    <property type="protein sequence ID" value="KAF2447431.1"/>
    <property type="molecule type" value="Genomic_DNA"/>
</dbReference>
<organism evidence="7 8">
    <name type="scientific">Karstenula rhodostoma CBS 690.94</name>
    <dbReference type="NCBI Taxonomy" id="1392251"/>
    <lineage>
        <taxon>Eukaryota</taxon>
        <taxon>Fungi</taxon>
        <taxon>Dikarya</taxon>
        <taxon>Ascomycota</taxon>
        <taxon>Pezizomycotina</taxon>
        <taxon>Dothideomycetes</taxon>
        <taxon>Pleosporomycetidae</taxon>
        <taxon>Pleosporales</taxon>
        <taxon>Massarineae</taxon>
        <taxon>Didymosphaeriaceae</taxon>
        <taxon>Karstenula</taxon>
    </lineage>
</organism>
<dbReference type="GO" id="GO:0005524">
    <property type="term" value="F:ATP binding"/>
    <property type="evidence" value="ECO:0007669"/>
    <property type="project" value="UniProtKB-KW"/>
</dbReference>
<dbReference type="GO" id="GO:0005777">
    <property type="term" value="C:peroxisome"/>
    <property type="evidence" value="ECO:0007669"/>
    <property type="project" value="TreeGrafter"/>
</dbReference>